<evidence type="ECO:0000256" key="2">
    <source>
        <dbReference type="SAM" id="MobiDB-lite"/>
    </source>
</evidence>
<evidence type="ECO:0000313" key="4">
    <source>
        <dbReference type="Proteomes" id="UP000193642"/>
    </source>
</evidence>
<dbReference type="STRING" id="329046.A0A1Y2C109"/>
<dbReference type="Pfam" id="PF11176">
    <property type="entry name" value="Tma16"/>
    <property type="match status" value="1"/>
</dbReference>
<gene>
    <name evidence="3" type="ORF">BCR33DRAFT_357050</name>
</gene>
<dbReference type="OrthoDB" id="270284at2759"/>
<dbReference type="Gene3D" id="1.20.1440.170">
    <property type="entry name" value="Translation machinery-associated protein 16-like"/>
    <property type="match status" value="1"/>
</dbReference>
<dbReference type="AlphaFoldDB" id="A0A1Y2C109"/>
<comment type="caution">
    <text evidence="3">The sequence shown here is derived from an EMBL/GenBank/DDBJ whole genome shotgun (WGS) entry which is preliminary data.</text>
</comment>
<reference evidence="3 4" key="1">
    <citation type="submission" date="2016-07" db="EMBL/GenBank/DDBJ databases">
        <title>Pervasive Adenine N6-methylation of Active Genes in Fungi.</title>
        <authorList>
            <consortium name="DOE Joint Genome Institute"/>
            <person name="Mondo S.J."/>
            <person name="Dannebaum R.O."/>
            <person name="Kuo R.C."/>
            <person name="Labutti K."/>
            <person name="Haridas S."/>
            <person name="Kuo A."/>
            <person name="Salamov A."/>
            <person name="Ahrendt S.R."/>
            <person name="Lipzen A."/>
            <person name="Sullivan W."/>
            <person name="Andreopoulos W.B."/>
            <person name="Clum A."/>
            <person name="Lindquist E."/>
            <person name="Daum C."/>
            <person name="Ramamoorthy G.K."/>
            <person name="Gryganskyi A."/>
            <person name="Culley D."/>
            <person name="Magnuson J.K."/>
            <person name="James T.Y."/>
            <person name="O'Malley M.A."/>
            <person name="Stajich J.E."/>
            <person name="Spatafora J.W."/>
            <person name="Visel A."/>
            <person name="Grigoriev I.V."/>
        </authorList>
    </citation>
    <scope>NUCLEOTIDE SEQUENCE [LARGE SCALE GENOMIC DNA]</scope>
    <source>
        <strain evidence="3 4">JEL800</strain>
    </source>
</reference>
<name>A0A1Y2C109_9FUNG</name>
<evidence type="ECO:0000256" key="1">
    <source>
        <dbReference type="ARBA" id="ARBA00034127"/>
    </source>
</evidence>
<organism evidence="3 4">
    <name type="scientific">Rhizoclosmatium globosum</name>
    <dbReference type="NCBI Taxonomy" id="329046"/>
    <lineage>
        <taxon>Eukaryota</taxon>
        <taxon>Fungi</taxon>
        <taxon>Fungi incertae sedis</taxon>
        <taxon>Chytridiomycota</taxon>
        <taxon>Chytridiomycota incertae sedis</taxon>
        <taxon>Chytridiomycetes</taxon>
        <taxon>Chytridiales</taxon>
        <taxon>Chytriomycetaceae</taxon>
        <taxon>Rhizoclosmatium</taxon>
    </lineage>
</organism>
<dbReference type="PANTHER" id="PTHR13349:SF2">
    <property type="entry name" value="TRANSLATION MACHINERY-ASSOCIATED PROTEIN 16"/>
    <property type="match status" value="1"/>
</dbReference>
<keyword evidence="4" id="KW-1185">Reference proteome</keyword>
<dbReference type="PANTHER" id="PTHR13349">
    <property type="entry name" value="TRANSLATION MACHINERY-ASSOCIATED PROTEIN 16"/>
    <property type="match status" value="1"/>
</dbReference>
<sequence length="203" mass="23373">MASQPFLFFLKPSTNIQMPNNKKHKISKIKGAEKAHPYSRKATQMRRAYAREERVDKLKSSKDASRTLEVDRMVWFKYALPDEVEAATPELVHDLIDQYINRNEDEIEELKSQIRPNRPKPPRIQLLEMLKGKDMHEYRTGMKVPILTDAANVVRLRKWEGDYNGITAIKMTSVASSKKPEGKEEEAADEGDDADEVAEDEDK</sequence>
<dbReference type="InterPro" id="IPR021346">
    <property type="entry name" value="Tma16"/>
</dbReference>
<feature type="region of interest" description="Disordered" evidence="2">
    <location>
        <begin position="172"/>
        <end position="203"/>
    </location>
</feature>
<evidence type="ECO:0008006" key="5">
    <source>
        <dbReference type="Google" id="ProtNLM"/>
    </source>
</evidence>
<evidence type="ECO:0000313" key="3">
    <source>
        <dbReference type="EMBL" id="ORY40709.1"/>
    </source>
</evidence>
<dbReference type="Proteomes" id="UP000193642">
    <property type="component" value="Unassembled WGS sequence"/>
</dbReference>
<dbReference type="EMBL" id="MCGO01000034">
    <property type="protein sequence ID" value="ORY40709.1"/>
    <property type="molecule type" value="Genomic_DNA"/>
</dbReference>
<dbReference type="InterPro" id="IPR038356">
    <property type="entry name" value="Tma16_sf"/>
</dbReference>
<comment type="similarity">
    <text evidence="1">Belongs to the TMA16 family.</text>
</comment>
<protein>
    <recommendedName>
        <fullName evidence="5">Translation machinery-associated protein 16</fullName>
    </recommendedName>
</protein>
<proteinExistence type="inferred from homology"/>
<dbReference type="GO" id="GO:0005634">
    <property type="term" value="C:nucleus"/>
    <property type="evidence" value="ECO:0007669"/>
    <property type="project" value="TreeGrafter"/>
</dbReference>
<feature type="compositionally biased region" description="Acidic residues" evidence="2">
    <location>
        <begin position="183"/>
        <end position="203"/>
    </location>
</feature>
<accession>A0A1Y2C109</accession>